<dbReference type="SUPFAM" id="SSF50129">
    <property type="entry name" value="GroES-like"/>
    <property type="match status" value="1"/>
</dbReference>
<evidence type="ECO:0000256" key="5">
    <source>
        <dbReference type="RuleBase" id="RU361277"/>
    </source>
</evidence>
<evidence type="ECO:0000256" key="3">
    <source>
        <dbReference type="ARBA" id="ARBA00022833"/>
    </source>
</evidence>
<dbReference type="Pfam" id="PF08240">
    <property type="entry name" value="ADH_N"/>
    <property type="match status" value="1"/>
</dbReference>
<evidence type="ECO:0000256" key="1">
    <source>
        <dbReference type="ARBA" id="ARBA00001947"/>
    </source>
</evidence>
<dbReference type="InterPro" id="IPR020843">
    <property type="entry name" value="ER"/>
</dbReference>
<dbReference type="InterPro" id="IPR013154">
    <property type="entry name" value="ADH-like_N"/>
</dbReference>
<dbReference type="RefSeq" id="WP_330133670.1">
    <property type="nucleotide sequence ID" value="NZ_JAUTXY010000005.1"/>
</dbReference>
<keyword evidence="2 5" id="KW-0479">Metal-binding</keyword>
<name>A0ABU7LAT9_9NOCA</name>
<protein>
    <submittedName>
        <fullName evidence="7">Zinc-binding dehydrogenase</fullName>
    </submittedName>
</protein>
<dbReference type="InterPro" id="IPR013149">
    <property type="entry name" value="ADH-like_C"/>
</dbReference>
<keyword evidence="4" id="KW-0560">Oxidoreductase</keyword>
<dbReference type="PROSITE" id="PS00059">
    <property type="entry name" value="ADH_ZINC"/>
    <property type="match status" value="1"/>
</dbReference>
<dbReference type="InterPro" id="IPR002328">
    <property type="entry name" value="ADH_Zn_CS"/>
</dbReference>
<dbReference type="PANTHER" id="PTHR43401:SF5">
    <property type="entry name" value="ALCOHOL DEHYDROGENASE-RELATED"/>
    <property type="match status" value="1"/>
</dbReference>
<feature type="domain" description="Enoyl reductase (ER)" evidence="6">
    <location>
        <begin position="8"/>
        <end position="340"/>
    </location>
</feature>
<organism evidence="7 8">
    <name type="scientific">Rhodococcus artemisiae</name>
    <dbReference type="NCBI Taxonomy" id="714159"/>
    <lineage>
        <taxon>Bacteria</taxon>
        <taxon>Bacillati</taxon>
        <taxon>Actinomycetota</taxon>
        <taxon>Actinomycetes</taxon>
        <taxon>Mycobacteriales</taxon>
        <taxon>Nocardiaceae</taxon>
        <taxon>Rhodococcus</taxon>
    </lineage>
</organism>
<evidence type="ECO:0000313" key="7">
    <source>
        <dbReference type="EMBL" id="MEE2058424.1"/>
    </source>
</evidence>
<gene>
    <name evidence="7" type="ORF">Q7514_12925</name>
</gene>
<comment type="similarity">
    <text evidence="5">Belongs to the zinc-containing alcohol dehydrogenase family.</text>
</comment>
<keyword evidence="8" id="KW-1185">Reference proteome</keyword>
<dbReference type="InterPro" id="IPR050129">
    <property type="entry name" value="Zn_alcohol_dh"/>
</dbReference>
<dbReference type="Gene3D" id="3.90.180.10">
    <property type="entry name" value="Medium-chain alcohol dehydrogenases, catalytic domain"/>
    <property type="match status" value="1"/>
</dbReference>
<proteinExistence type="inferred from homology"/>
<dbReference type="EMBL" id="JAUTXY010000005">
    <property type="protein sequence ID" value="MEE2058424.1"/>
    <property type="molecule type" value="Genomic_DNA"/>
</dbReference>
<dbReference type="PANTHER" id="PTHR43401">
    <property type="entry name" value="L-THREONINE 3-DEHYDROGENASE"/>
    <property type="match status" value="1"/>
</dbReference>
<dbReference type="SMART" id="SM00829">
    <property type="entry name" value="PKS_ER"/>
    <property type="match status" value="1"/>
</dbReference>
<keyword evidence="3 5" id="KW-0862">Zinc</keyword>
<sequence>MQGLVFDGDRRVSLRDFPDPKPGEGEIVIRVTASGMCGSDLHYYRASAESTPDSTTACVGGHEPAGIVQELGPGSGTGLAVGDRVMIHHYAGCGHCVPCRSGWTQMCTTGAPLVYGKNAHGAHAPYMQVSARSALPLSDSLSFEAGAAIGCGTGTAWGALERLGDIGGTDVVVFGQGPVGISATMLAAARGARVIAVDLEPERLAQSSRFGAADTVDAGSVDAVAAIRELTGGSGASAAVETSGATAAAASAVEALAPWGRLCVVGLGGTVELDVRRYLSRQLTVMTSWSMSSVQQLECADFIDRHSLPVDDLFSDRWSLDQAEEAYIKFDKQDAGKGVFVF</sequence>
<comment type="caution">
    <text evidence="7">The sequence shown here is derived from an EMBL/GenBank/DDBJ whole genome shotgun (WGS) entry which is preliminary data.</text>
</comment>
<dbReference type="CDD" id="cd08239">
    <property type="entry name" value="THR_DH_like"/>
    <property type="match status" value="1"/>
</dbReference>
<dbReference type="InterPro" id="IPR011032">
    <property type="entry name" value="GroES-like_sf"/>
</dbReference>
<dbReference type="Pfam" id="PF00107">
    <property type="entry name" value="ADH_zinc_N"/>
    <property type="match status" value="1"/>
</dbReference>
<evidence type="ECO:0000259" key="6">
    <source>
        <dbReference type="SMART" id="SM00829"/>
    </source>
</evidence>
<dbReference type="SUPFAM" id="SSF51735">
    <property type="entry name" value="NAD(P)-binding Rossmann-fold domains"/>
    <property type="match status" value="1"/>
</dbReference>
<evidence type="ECO:0000256" key="4">
    <source>
        <dbReference type="ARBA" id="ARBA00023002"/>
    </source>
</evidence>
<evidence type="ECO:0000313" key="8">
    <source>
        <dbReference type="Proteomes" id="UP001336020"/>
    </source>
</evidence>
<dbReference type="Proteomes" id="UP001336020">
    <property type="component" value="Unassembled WGS sequence"/>
</dbReference>
<evidence type="ECO:0000256" key="2">
    <source>
        <dbReference type="ARBA" id="ARBA00022723"/>
    </source>
</evidence>
<comment type="cofactor">
    <cofactor evidence="1 5">
        <name>Zn(2+)</name>
        <dbReference type="ChEBI" id="CHEBI:29105"/>
    </cofactor>
</comment>
<reference evidence="7 8" key="1">
    <citation type="submission" date="2023-07" db="EMBL/GenBank/DDBJ databases">
        <authorList>
            <person name="Girao M."/>
            <person name="Carvalho M.F."/>
        </authorList>
    </citation>
    <scope>NUCLEOTIDE SEQUENCE [LARGE SCALE GENOMIC DNA]</scope>
    <source>
        <strain evidence="7 8">YIM65754</strain>
    </source>
</reference>
<dbReference type="InterPro" id="IPR036291">
    <property type="entry name" value="NAD(P)-bd_dom_sf"/>
</dbReference>
<accession>A0ABU7LAT9</accession>